<dbReference type="SUPFAM" id="SSF56281">
    <property type="entry name" value="Metallo-hydrolase/oxidoreductase"/>
    <property type="match status" value="1"/>
</dbReference>
<comment type="caution">
    <text evidence="3">The sequence shown here is derived from an EMBL/GenBank/DDBJ whole genome shotgun (WGS) entry which is preliminary data.</text>
</comment>
<feature type="domain" description="Flavodoxin-like" evidence="2">
    <location>
        <begin position="247"/>
        <end position="387"/>
    </location>
</feature>
<organism evidence="3 4">
    <name type="scientific">Hominimerdicola aceti</name>
    <dbReference type="NCBI Taxonomy" id="2981726"/>
    <lineage>
        <taxon>Bacteria</taxon>
        <taxon>Bacillati</taxon>
        <taxon>Bacillota</taxon>
        <taxon>Clostridia</taxon>
        <taxon>Eubacteriales</taxon>
        <taxon>Oscillospiraceae</taxon>
        <taxon>Hominimerdicola</taxon>
    </lineage>
</organism>
<dbReference type="GO" id="GO:0046872">
    <property type="term" value="F:metal ion binding"/>
    <property type="evidence" value="ECO:0007669"/>
    <property type="project" value="InterPro"/>
</dbReference>
<dbReference type="PANTHER" id="PTHR43717">
    <property type="entry name" value="ANAEROBIC NITRIC OXIDE REDUCTASE FLAVORUBREDOXIN"/>
    <property type="match status" value="1"/>
</dbReference>
<dbReference type="RefSeq" id="WP_267300512.1">
    <property type="nucleotide sequence ID" value="NZ_JAOQJZ010000003.1"/>
</dbReference>
<dbReference type="SMART" id="SM00849">
    <property type="entry name" value="Lactamase_B"/>
    <property type="match status" value="1"/>
</dbReference>
<sequence>MADTKISDSVIYIGADDHDIDLFESQYVVPNGVSYNSYVIIDEKIAVMDTADPRVTDVWFDNLEKALGGRKPDYLVVQHMEPDHAGNIKKLAEKYSEMKIVGNAKTFPMMKQFFTIDGLDDRSVVVKEGDTLSLGSHTLQFVMVPMVHWPEVMVTYEQSEKLLFSADGFGKFGALDVDEDWACEARRYYFNIVGKYGAQVQALLKKASALDIKMILPLHGPILKEDLGYYLGLYNTWSSYQPESKGVFVAYASIHGNTAKAAEKFGEMLKEKGAEKVVISDLSRSDMAENIEDAFRYDRIVLMASSYDGGVFPVMEDFLMHLKSKNYQNRKIGLVENGSWAPTAARVMKGYVENFKNVTIAEPVVTIRSTLNEASEKALGELAEVMARGE</sequence>
<dbReference type="InterPro" id="IPR045761">
    <property type="entry name" value="ODP_dom"/>
</dbReference>
<keyword evidence="4" id="KW-1185">Reference proteome</keyword>
<dbReference type="InterPro" id="IPR029039">
    <property type="entry name" value="Flavoprotein-like_sf"/>
</dbReference>
<dbReference type="AlphaFoldDB" id="A0AAE3LJW3"/>
<dbReference type="Gene3D" id="3.40.50.360">
    <property type="match status" value="1"/>
</dbReference>
<protein>
    <submittedName>
        <fullName evidence="3">FprA family A-type flavoprotein</fullName>
    </submittedName>
</protein>
<dbReference type="GO" id="GO:0010181">
    <property type="term" value="F:FMN binding"/>
    <property type="evidence" value="ECO:0007669"/>
    <property type="project" value="InterPro"/>
</dbReference>
<evidence type="ECO:0000259" key="2">
    <source>
        <dbReference type="PROSITE" id="PS50902"/>
    </source>
</evidence>
<dbReference type="Pfam" id="PF12724">
    <property type="entry name" value="Flavodoxin_5"/>
    <property type="match status" value="1"/>
</dbReference>
<dbReference type="CDD" id="cd07709">
    <property type="entry name" value="flavodiiron_proteins_MBL-fold"/>
    <property type="match status" value="1"/>
</dbReference>
<dbReference type="PROSITE" id="PS50902">
    <property type="entry name" value="FLAVODOXIN_LIKE"/>
    <property type="match status" value="1"/>
</dbReference>
<dbReference type="PIRSF" id="PIRSF005243">
    <property type="entry name" value="ROO"/>
    <property type="match status" value="1"/>
</dbReference>
<dbReference type="GO" id="GO:0009055">
    <property type="term" value="F:electron transfer activity"/>
    <property type="evidence" value="ECO:0007669"/>
    <property type="project" value="InterPro"/>
</dbReference>
<reference evidence="3 4" key="1">
    <citation type="journal article" date="2021" name="ISME Commun">
        <title>Automated analysis of genomic sequences facilitates high-throughput and comprehensive description of bacteria.</title>
        <authorList>
            <person name="Hitch T.C.A."/>
        </authorList>
    </citation>
    <scope>NUCLEOTIDE SEQUENCE [LARGE SCALE GENOMIC DNA]</scope>
    <source>
        <strain evidence="3 4">Sanger_31</strain>
    </source>
</reference>
<gene>
    <name evidence="3" type="ORF">OCV57_03980</name>
</gene>
<evidence type="ECO:0000313" key="3">
    <source>
        <dbReference type="EMBL" id="MCU6705087.1"/>
    </source>
</evidence>
<dbReference type="InterPro" id="IPR036866">
    <property type="entry name" value="RibonucZ/Hydroxyglut_hydro"/>
</dbReference>
<dbReference type="InterPro" id="IPR026816">
    <property type="entry name" value="Flavodoxin_dom"/>
</dbReference>
<proteinExistence type="inferred from homology"/>
<evidence type="ECO:0000256" key="1">
    <source>
        <dbReference type="ARBA" id="ARBA00007121"/>
    </source>
</evidence>
<dbReference type="GO" id="GO:0016651">
    <property type="term" value="F:oxidoreductase activity, acting on NAD(P)H"/>
    <property type="evidence" value="ECO:0007669"/>
    <property type="project" value="UniProtKB-ARBA"/>
</dbReference>
<dbReference type="PANTHER" id="PTHR43717:SF1">
    <property type="entry name" value="ANAEROBIC NITRIC OXIDE REDUCTASE FLAVORUBREDOXIN"/>
    <property type="match status" value="1"/>
</dbReference>
<dbReference type="Proteomes" id="UP001208131">
    <property type="component" value="Unassembled WGS sequence"/>
</dbReference>
<dbReference type="InterPro" id="IPR016440">
    <property type="entry name" value="Rubredoxin-O_OxRdtase"/>
</dbReference>
<dbReference type="SUPFAM" id="SSF52218">
    <property type="entry name" value="Flavoproteins"/>
    <property type="match status" value="1"/>
</dbReference>
<name>A0AAE3LJW3_9FIRM</name>
<dbReference type="EMBL" id="JAOQJZ010000003">
    <property type="protein sequence ID" value="MCU6705087.1"/>
    <property type="molecule type" value="Genomic_DNA"/>
</dbReference>
<evidence type="ECO:0000313" key="4">
    <source>
        <dbReference type="Proteomes" id="UP001208131"/>
    </source>
</evidence>
<dbReference type="Pfam" id="PF19583">
    <property type="entry name" value="ODP"/>
    <property type="match status" value="1"/>
</dbReference>
<dbReference type="InterPro" id="IPR001279">
    <property type="entry name" value="Metallo-B-lactamas"/>
</dbReference>
<accession>A0AAE3LJW3</accession>
<dbReference type="InterPro" id="IPR008254">
    <property type="entry name" value="Flavodoxin/NO_synth"/>
</dbReference>
<dbReference type="Gene3D" id="3.60.15.10">
    <property type="entry name" value="Ribonuclease Z/Hydroxyacylglutathione hydrolase-like"/>
    <property type="match status" value="1"/>
</dbReference>
<comment type="similarity">
    <text evidence="1">In the N-terminal section; belongs to the zinc metallo-hydrolase group 3 family.</text>
</comment>